<sequence length="147" mass="16518">MVRVSEHLRQACHRVKSWSDVRLRLSDATLSGATRMMGIEAELMRKQHEVFGGFENAVSLKGRFLSGKLAIGEAGFRRAKTMLKLLDSQPLHCGQSDEMLAANIKRIRRIINSTRQTDENSALLNGTEGQAVEWERAREETPNGLLQ</sequence>
<dbReference type="Proteomes" id="UP000799539">
    <property type="component" value="Unassembled WGS sequence"/>
</dbReference>
<reference evidence="1" key="1">
    <citation type="journal article" date="2020" name="Stud. Mycol.">
        <title>101 Dothideomycetes genomes: a test case for predicting lifestyles and emergence of pathogens.</title>
        <authorList>
            <person name="Haridas S."/>
            <person name="Albert R."/>
            <person name="Binder M."/>
            <person name="Bloem J."/>
            <person name="Labutti K."/>
            <person name="Salamov A."/>
            <person name="Andreopoulos B."/>
            <person name="Baker S."/>
            <person name="Barry K."/>
            <person name="Bills G."/>
            <person name="Bluhm B."/>
            <person name="Cannon C."/>
            <person name="Castanera R."/>
            <person name="Culley D."/>
            <person name="Daum C."/>
            <person name="Ezra D."/>
            <person name="Gonzalez J."/>
            <person name="Henrissat B."/>
            <person name="Kuo A."/>
            <person name="Liang C."/>
            <person name="Lipzen A."/>
            <person name="Lutzoni F."/>
            <person name="Magnuson J."/>
            <person name="Mondo S."/>
            <person name="Nolan M."/>
            <person name="Ohm R."/>
            <person name="Pangilinan J."/>
            <person name="Park H.-J."/>
            <person name="Ramirez L."/>
            <person name="Alfaro M."/>
            <person name="Sun H."/>
            <person name="Tritt A."/>
            <person name="Yoshinaga Y."/>
            <person name="Zwiers L.-H."/>
            <person name="Turgeon B."/>
            <person name="Goodwin S."/>
            <person name="Spatafora J."/>
            <person name="Crous P."/>
            <person name="Grigoriev I."/>
        </authorList>
    </citation>
    <scope>NUCLEOTIDE SEQUENCE</scope>
    <source>
        <strain evidence="1">SCOH1-5</strain>
    </source>
</reference>
<evidence type="ECO:0000313" key="1">
    <source>
        <dbReference type="EMBL" id="KAF2208770.1"/>
    </source>
</evidence>
<protein>
    <submittedName>
        <fullName evidence="1">Uncharacterized protein</fullName>
    </submittedName>
</protein>
<proteinExistence type="predicted"/>
<dbReference type="EMBL" id="ML992692">
    <property type="protein sequence ID" value="KAF2208770.1"/>
    <property type="molecule type" value="Genomic_DNA"/>
</dbReference>
<evidence type="ECO:0000313" key="2">
    <source>
        <dbReference type="Proteomes" id="UP000799539"/>
    </source>
</evidence>
<gene>
    <name evidence="1" type="ORF">CERZMDRAFT_91544</name>
</gene>
<keyword evidence="2" id="KW-1185">Reference proteome</keyword>
<organism evidence="1 2">
    <name type="scientific">Cercospora zeae-maydis SCOH1-5</name>
    <dbReference type="NCBI Taxonomy" id="717836"/>
    <lineage>
        <taxon>Eukaryota</taxon>
        <taxon>Fungi</taxon>
        <taxon>Dikarya</taxon>
        <taxon>Ascomycota</taxon>
        <taxon>Pezizomycotina</taxon>
        <taxon>Dothideomycetes</taxon>
        <taxon>Dothideomycetidae</taxon>
        <taxon>Mycosphaerellales</taxon>
        <taxon>Mycosphaerellaceae</taxon>
        <taxon>Cercospora</taxon>
    </lineage>
</organism>
<name>A0A6A6F6A6_9PEZI</name>
<dbReference type="AlphaFoldDB" id="A0A6A6F6A6"/>
<accession>A0A6A6F6A6</accession>